<gene>
    <name evidence="2" type="ORF">PCOR1329_LOCUS46917</name>
</gene>
<keyword evidence="3" id="KW-1185">Reference proteome</keyword>
<feature type="transmembrane region" description="Helical" evidence="1">
    <location>
        <begin position="37"/>
        <end position="58"/>
    </location>
</feature>
<keyword evidence="1" id="KW-0472">Membrane</keyword>
<reference evidence="2" key="1">
    <citation type="submission" date="2023-10" db="EMBL/GenBank/DDBJ databases">
        <authorList>
            <person name="Chen Y."/>
            <person name="Shah S."/>
            <person name="Dougan E. K."/>
            <person name="Thang M."/>
            <person name="Chan C."/>
        </authorList>
    </citation>
    <scope>NUCLEOTIDE SEQUENCE [LARGE SCALE GENOMIC DNA]</scope>
</reference>
<organism evidence="2 3">
    <name type="scientific">Prorocentrum cordatum</name>
    <dbReference type="NCBI Taxonomy" id="2364126"/>
    <lineage>
        <taxon>Eukaryota</taxon>
        <taxon>Sar</taxon>
        <taxon>Alveolata</taxon>
        <taxon>Dinophyceae</taxon>
        <taxon>Prorocentrales</taxon>
        <taxon>Prorocentraceae</taxon>
        <taxon>Prorocentrum</taxon>
    </lineage>
</organism>
<dbReference type="Proteomes" id="UP001189429">
    <property type="component" value="Unassembled WGS sequence"/>
</dbReference>
<accession>A0ABN9UB81</accession>
<evidence type="ECO:0000313" key="2">
    <source>
        <dbReference type="EMBL" id="CAK0856539.1"/>
    </source>
</evidence>
<proteinExistence type="predicted"/>
<evidence type="ECO:0008006" key="4">
    <source>
        <dbReference type="Google" id="ProtNLM"/>
    </source>
</evidence>
<comment type="caution">
    <text evidence="2">The sequence shown here is derived from an EMBL/GenBank/DDBJ whole genome shotgun (WGS) entry which is preliminary data.</text>
</comment>
<name>A0ABN9UB81_9DINO</name>
<evidence type="ECO:0000313" key="3">
    <source>
        <dbReference type="Proteomes" id="UP001189429"/>
    </source>
</evidence>
<sequence>MSTSRRSVFSTTQCLYHQATLQSGTTPTHLWLREATFFLIHISSSCFFHMSFCLLFVFPRPACTCSASRRDSACMPFQGGFLSVLRYRSFVLHMLRQLACQRVHFIARLCSSFVRLSSIFLQVLHHPA</sequence>
<evidence type="ECO:0000256" key="1">
    <source>
        <dbReference type="SAM" id="Phobius"/>
    </source>
</evidence>
<dbReference type="EMBL" id="CAUYUJ010015646">
    <property type="protein sequence ID" value="CAK0856539.1"/>
    <property type="molecule type" value="Genomic_DNA"/>
</dbReference>
<keyword evidence="1" id="KW-1133">Transmembrane helix</keyword>
<keyword evidence="1" id="KW-0812">Transmembrane</keyword>
<protein>
    <recommendedName>
        <fullName evidence="4">Transmembrane protein</fullName>
    </recommendedName>
</protein>